<dbReference type="AlphaFoldDB" id="A0A0R2NJR3"/>
<dbReference type="PANTHER" id="PTHR34980:SF2">
    <property type="entry name" value="INNER MEMBRANE PROTEIN YHAH-RELATED"/>
    <property type="match status" value="1"/>
</dbReference>
<dbReference type="Pfam" id="PF05656">
    <property type="entry name" value="DUF805"/>
    <property type="match status" value="1"/>
</dbReference>
<comment type="caution">
    <text evidence="2">The sequence shown here is derived from an EMBL/GenBank/DDBJ whole genome shotgun (WGS) entry which is preliminary data.</text>
</comment>
<dbReference type="Proteomes" id="UP000051249">
    <property type="component" value="Unassembled WGS sequence"/>
</dbReference>
<evidence type="ECO:0008006" key="4">
    <source>
        <dbReference type="Google" id="ProtNLM"/>
    </source>
</evidence>
<gene>
    <name evidence="2" type="ORF">IV88_GL001660</name>
</gene>
<name>A0A0R2NJR3_9LACO</name>
<feature type="transmembrane region" description="Helical" evidence="1">
    <location>
        <begin position="91"/>
        <end position="113"/>
    </location>
</feature>
<dbReference type="OrthoDB" id="2285053at2"/>
<proteinExistence type="predicted"/>
<accession>A0A0R2NJR3</accession>
<sequence>MVESYKKFWNNIFNFSGTSNRPDYWWPVIINAILGVIIGAILQIALGHSIDTISNPADAAANIGYNIMGIIVWIATLALQIRRLHDTDRSGWWVLLPIIPFIGGIWLFILFLLPTKQNRWS</sequence>
<reference evidence="2 3" key="1">
    <citation type="journal article" date="2015" name="Genome Announc.">
        <title>Expanding the biotechnology potential of lactobacilli through comparative genomics of 213 strains and associated genera.</title>
        <authorList>
            <person name="Sun Z."/>
            <person name="Harris H.M."/>
            <person name="McCann A."/>
            <person name="Guo C."/>
            <person name="Argimon S."/>
            <person name="Zhang W."/>
            <person name="Yang X."/>
            <person name="Jeffery I.B."/>
            <person name="Cooney J.C."/>
            <person name="Kagawa T.F."/>
            <person name="Liu W."/>
            <person name="Song Y."/>
            <person name="Salvetti E."/>
            <person name="Wrobel A."/>
            <person name="Rasinkangas P."/>
            <person name="Parkhill J."/>
            <person name="Rea M.C."/>
            <person name="O'Sullivan O."/>
            <person name="Ritari J."/>
            <person name="Douillard F.P."/>
            <person name="Paul Ross R."/>
            <person name="Yang R."/>
            <person name="Briner A.E."/>
            <person name="Felis G.E."/>
            <person name="de Vos W.M."/>
            <person name="Barrangou R."/>
            <person name="Klaenhammer T.R."/>
            <person name="Caufield P.W."/>
            <person name="Cui Y."/>
            <person name="Zhang H."/>
            <person name="O'Toole P.W."/>
        </authorList>
    </citation>
    <scope>NUCLEOTIDE SEQUENCE [LARGE SCALE GENOMIC DNA]</scope>
    <source>
        <strain evidence="2 3">DSM 23026</strain>
    </source>
</reference>
<protein>
    <recommendedName>
        <fullName evidence="4">DUF805 domain-containing protein</fullName>
    </recommendedName>
</protein>
<keyword evidence="3" id="KW-1185">Reference proteome</keyword>
<evidence type="ECO:0000313" key="2">
    <source>
        <dbReference type="EMBL" id="KRO25580.1"/>
    </source>
</evidence>
<evidence type="ECO:0000256" key="1">
    <source>
        <dbReference type="SAM" id="Phobius"/>
    </source>
</evidence>
<feature type="transmembrane region" description="Helical" evidence="1">
    <location>
        <begin position="24"/>
        <end position="47"/>
    </location>
</feature>
<evidence type="ECO:0000313" key="3">
    <source>
        <dbReference type="Proteomes" id="UP000051249"/>
    </source>
</evidence>
<keyword evidence="1" id="KW-1133">Transmembrane helix</keyword>
<feature type="transmembrane region" description="Helical" evidence="1">
    <location>
        <begin position="59"/>
        <end position="79"/>
    </location>
</feature>
<dbReference type="InterPro" id="IPR008523">
    <property type="entry name" value="DUF805"/>
</dbReference>
<dbReference type="PANTHER" id="PTHR34980">
    <property type="entry name" value="INNER MEMBRANE PROTEIN-RELATED-RELATED"/>
    <property type="match status" value="1"/>
</dbReference>
<dbReference type="PATRIC" id="fig|480391.4.peg.1697"/>
<keyword evidence="1" id="KW-0472">Membrane</keyword>
<organism evidence="2 3">
    <name type="scientific">Pediococcus argentinicus</name>
    <dbReference type="NCBI Taxonomy" id="480391"/>
    <lineage>
        <taxon>Bacteria</taxon>
        <taxon>Bacillati</taxon>
        <taxon>Bacillota</taxon>
        <taxon>Bacilli</taxon>
        <taxon>Lactobacillales</taxon>
        <taxon>Lactobacillaceae</taxon>
        <taxon>Pediococcus</taxon>
    </lineage>
</organism>
<dbReference type="EMBL" id="JQCQ01000008">
    <property type="protein sequence ID" value="KRO25580.1"/>
    <property type="molecule type" value="Genomic_DNA"/>
</dbReference>
<keyword evidence="1" id="KW-0812">Transmembrane</keyword>
<dbReference type="RefSeq" id="WP_057798600.1">
    <property type="nucleotide sequence ID" value="NZ_BJZZ01000036.1"/>
</dbReference>
<dbReference type="GO" id="GO:0005886">
    <property type="term" value="C:plasma membrane"/>
    <property type="evidence" value="ECO:0007669"/>
    <property type="project" value="TreeGrafter"/>
</dbReference>